<protein>
    <submittedName>
        <fullName evidence="1">Uncharacterized protein</fullName>
    </submittedName>
</protein>
<evidence type="ECO:0000313" key="1">
    <source>
        <dbReference type="EMBL" id="EXF80863.1"/>
    </source>
</evidence>
<evidence type="ECO:0000313" key="2">
    <source>
        <dbReference type="Proteomes" id="UP000020467"/>
    </source>
</evidence>
<name>A0A010S856_9PEZI</name>
<dbReference type="KEGG" id="cfj:CFIO01_03371"/>
<dbReference type="HOGENOM" id="CLU_2263526_0_0_1"/>
<sequence length="103" mass="11333">MSHGGEAITESSNTALAMSIADRSALALATTLALPARDPPRFFLRFAAFSATSQPYSASSGRRLSKALSLMYRWEMKSGPVLGGGLLEKKRPQWMQRFVQEIR</sequence>
<proteinExistence type="predicted"/>
<organism evidence="1 2">
    <name type="scientific">Colletotrichum fioriniae PJ7</name>
    <dbReference type="NCBI Taxonomy" id="1445577"/>
    <lineage>
        <taxon>Eukaryota</taxon>
        <taxon>Fungi</taxon>
        <taxon>Dikarya</taxon>
        <taxon>Ascomycota</taxon>
        <taxon>Pezizomycotina</taxon>
        <taxon>Sordariomycetes</taxon>
        <taxon>Hypocreomycetidae</taxon>
        <taxon>Glomerellales</taxon>
        <taxon>Glomerellaceae</taxon>
        <taxon>Colletotrichum</taxon>
        <taxon>Colletotrichum acutatum species complex</taxon>
    </lineage>
</organism>
<keyword evidence="2" id="KW-1185">Reference proteome</keyword>
<dbReference type="EMBL" id="JARH01000413">
    <property type="protein sequence ID" value="EXF80863.1"/>
    <property type="molecule type" value="Genomic_DNA"/>
</dbReference>
<comment type="caution">
    <text evidence="1">The sequence shown here is derived from an EMBL/GenBank/DDBJ whole genome shotgun (WGS) entry which is preliminary data.</text>
</comment>
<gene>
    <name evidence="1" type="ORF">CFIO01_03371</name>
</gene>
<reference evidence="1 2" key="1">
    <citation type="submission" date="2014-02" db="EMBL/GenBank/DDBJ databases">
        <title>The genome sequence of Colletotrichum fioriniae PJ7.</title>
        <authorList>
            <person name="Baroncelli R."/>
            <person name="Thon M.R."/>
        </authorList>
    </citation>
    <scope>NUCLEOTIDE SEQUENCE [LARGE SCALE GENOMIC DNA]</scope>
    <source>
        <strain evidence="1 2">PJ7</strain>
    </source>
</reference>
<dbReference type="Proteomes" id="UP000020467">
    <property type="component" value="Unassembled WGS sequence"/>
</dbReference>
<accession>A0A010S856</accession>
<dbReference type="OrthoDB" id="10461696at2759"/>
<dbReference type="AlphaFoldDB" id="A0A010S856"/>